<protein>
    <submittedName>
        <fullName evidence="1">Uncharacterized protein</fullName>
    </submittedName>
</protein>
<dbReference type="AlphaFoldDB" id="A0A2R6NNF4"/>
<proteinExistence type="predicted"/>
<name>A0A2R6NNF4_9APHY</name>
<sequence length="138" mass="15501">NKIELYTFTVIASPTLSSYVTDGYPRQLVMGVLERHPNWGYTKEVREDPLKKKIVLNKVMTRLTDRRSKIKAVIVDSLGAEYPSDPTKNRQPQDILELCQEIAALAGGSLEDDKFKVTLQMCARVALFVSLSSVSQRA</sequence>
<feature type="non-terminal residue" evidence="1">
    <location>
        <position position="1"/>
    </location>
</feature>
<accession>A0A2R6NNF4</accession>
<gene>
    <name evidence="1" type="ORF">PHLCEN_2v10253</name>
</gene>
<evidence type="ECO:0000313" key="1">
    <source>
        <dbReference type="EMBL" id="PSR73930.1"/>
    </source>
</evidence>
<comment type="caution">
    <text evidence="1">The sequence shown here is derived from an EMBL/GenBank/DDBJ whole genome shotgun (WGS) entry which is preliminary data.</text>
</comment>
<organism evidence="1 2">
    <name type="scientific">Hermanssonia centrifuga</name>
    <dbReference type="NCBI Taxonomy" id="98765"/>
    <lineage>
        <taxon>Eukaryota</taxon>
        <taxon>Fungi</taxon>
        <taxon>Dikarya</taxon>
        <taxon>Basidiomycota</taxon>
        <taxon>Agaricomycotina</taxon>
        <taxon>Agaricomycetes</taxon>
        <taxon>Polyporales</taxon>
        <taxon>Meruliaceae</taxon>
        <taxon>Hermanssonia</taxon>
    </lineage>
</organism>
<dbReference type="Proteomes" id="UP000186601">
    <property type="component" value="Unassembled WGS sequence"/>
</dbReference>
<evidence type="ECO:0000313" key="2">
    <source>
        <dbReference type="Proteomes" id="UP000186601"/>
    </source>
</evidence>
<dbReference type="EMBL" id="MLYV02001049">
    <property type="protein sequence ID" value="PSR73930.1"/>
    <property type="molecule type" value="Genomic_DNA"/>
</dbReference>
<dbReference type="OrthoDB" id="2797774at2759"/>
<reference evidence="1 2" key="1">
    <citation type="submission" date="2018-02" db="EMBL/GenBank/DDBJ databases">
        <title>Genome sequence of the basidiomycete white-rot fungus Phlebia centrifuga.</title>
        <authorList>
            <person name="Granchi Z."/>
            <person name="Peng M."/>
            <person name="de Vries R.P."/>
            <person name="Hilden K."/>
            <person name="Makela M.R."/>
            <person name="Grigoriev I."/>
            <person name="Riley R."/>
        </authorList>
    </citation>
    <scope>NUCLEOTIDE SEQUENCE [LARGE SCALE GENOMIC DNA]</scope>
    <source>
        <strain evidence="1 2">FBCC195</strain>
    </source>
</reference>
<keyword evidence="2" id="KW-1185">Reference proteome</keyword>